<evidence type="ECO:0000256" key="1">
    <source>
        <dbReference type="SAM" id="MobiDB-lite"/>
    </source>
</evidence>
<sequence length="253" mass="28248">MTDTNSEGPSIGPGDIVIDADDTSPSPAVVVKTPNAIAADWRVPGGTVADSNPDYPATDPVVVVVFRDDLEDSYPLYTGGLPLALAQINRDGLRHYSFPKSRLRRIDQLEPTQLTLDAIDPNPYHSRNFTVAENRDYIAAIRDRGRPDPPPIVRDCGDRFELLNGHKRVWASYVAGLESIPCDVHYERELYAARTWARYHLQGYSEPQRQAALRRIESRLDEQQAAYIRREYIDGGETGPETEDAADGKRTEA</sequence>
<dbReference type="RefSeq" id="WP_130170279.1">
    <property type="nucleotide sequence ID" value="NZ_SHMR01000001.1"/>
</dbReference>
<dbReference type="EMBL" id="SHMR01000001">
    <property type="protein sequence ID" value="RZH69440.1"/>
    <property type="molecule type" value="Genomic_DNA"/>
</dbReference>
<dbReference type="STRING" id="222984.GCA_000731985_03619"/>
<dbReference type="AlphaFoldDB" id="A0A482Y3I9"/>
<comment type="caution">
    <text evidence="3">The sequence shown here is derived from an EMBL/GenBank/DDBJ whole genome shotgun (WGS) entry which is preliminary data.</text>
</comment>
<name>A0A482Y3I9_9EURY</name>
<evidence type="ECO:0000259" key="2">
    <source>
        <dbReference type="Pfam" id="PF02195"/>
    </source>
</evidence>
<organism evidence="3 4">
    <name type="scientific">Natrinema altunense</name>
    <dbReference type="NCBI Taxonomy" id="222984"/>
    <lineage>
        <taxon>Archaea</taxon>
        <taxon>Methanobacteriati</taxon>
        <taxon>Methanobacteriota</taxon>
        <taxon>Stenosarchaea group</taxon>
        <taxon>Halobacteria</taxon>
        <taxon>Halobacteriales</taxon>
        <taxon>Natrialbaceae</taxon>
        <taxon>Natrinema</taxon>
    </lineage>
</organism>
<evidence type="ECO:0000313" key="4">
    <source>
        <dbReference type="Proteomes" id="UP000292704"/>
    </source>
</evidence>
<dbReference type="SUPFAM" id="SSF110849">
    <property type="entry name" value="ParB/Sulfiredoxin"/>
    <property type="match status" value="1"/>
</dbReference>
<feature type="domain" description="ParB-like N-terminal" evidence="2">
    <location>
        <begin position="112"/>
        <end position="185"/>
    </location>
</feature>
<dbReference type="Pfam" id="PF02195">
    <property type="entry name" value="ParB_N"/>
    <property type="match status" value="1"/>
</dbReference>
<reference evidence="3 4" key="1">
    <citation type="submission" date="2019-02" db="EMBL/GenBank/DDBJ databases">
        <title>Genome analysis provides insights into bioremediation potentialities and Haloocin production by Natrinema altunense strain 4.1R isolated from Chott Douz in Tunisian desert.</title>
        <authorList>
            <person name="Najjari A."/>
            <person name="Youssef N."/>
            <person name="Ben Dhia O."/>
            <person name="Ferjani R."/>
            <person name="El Hidri D."/>
            <person name="Ouzari H.I."/>
            <person name="Cherif A."/>
        </authorList>
    </citation>
    <scope>NUCLEOTIDE SEQUENCE [LARGE SCALE GENOMIC DNA]</scope>
    <source>
        <strain evidence="3 4">4.1R</strain>
    </source>
</reference>
<evidence type="ECO:0000313" key="3">
    <source>
        <dbReference type="EMBL" id="RZH69440.1"/>
    </source>
</evidence>
<dbReference type="InterPro" id="IPR036086">
    <property type="entry name" value="ParB/Sulfiredoxin_sf"/>
</dbReference>
<gene>
    <name evidence="3" type="ORF">ELS17_08480</name>
</gene>
<feature type="region of interest" description="Disordered" evidence="1">
    <location>
        <begin position="230"/>
        <end position="253"/>
    </location>
</feature>
<feature type="region of interest" description="Disordered" evidence="1">
    <location>
        <begin position="1"/>
        <end position="23"/>
    </location>
</feature>
<accession>A0A482Y3I9</accession>
<dbReference type="Gene3D" id="3.90.1530.10">
    <property type="entry name" value="Conserved hypothetical protein from pyrococcus furiosus pfu- 392566-001, ParB domain"/>
    <property type="match status" value="1"/>
</dbReference>
<dbReference type="Proteomes" id="UP000292704">
    <property type="component" value="Unassembled WGS sequence"/>
</dbReference>
<dbReference type="InterPro" id="IPR003115">
    <property type="entry name" value="ParB_N"/>
</dbReference>
<dbReference type="OrthoDB" id="199604at2157"/>
<protein>
    <recommendedName>
        <fullName evidence="2">ParB-like N-terminal domain-containing protein</fullName>
    </recommendedName>
</protein>
<proteinExistence type="predicted"/>